<sequence>MVTFQRVKYADINSRQREIFNFQKVSGLLADFGFATYRLTDDWNGADFLAVHFDGSTFLRVQLKGRLTFEKKYQGKDLWVCFRHAGLVYLFPHDVLLAKALKVTNIGNTESWLKANGGYSFPSPPKSLEAHLQPYCLGHES</sequence>
<comment type="caution">
    <text evidence="1">The sequence shown here is derived from an EMBL/GenBank/DDBJ whole genome shotgun (WGS) entry which is preliminary data.</text>
</comment>
<reference evidence="1 2" key="1">
    <citation type="submission" date="2016-04" db="EMBL/GenBank/DDBJ databases">
        <title>Acidithiobacillus ferrooxidans genome sequencing and assembly.</title>
        <authorList>
            <person name="Zhou Z."/>
        </authorList>
    </citation>
    <scope>NUCLEOTIDE SEQUENCE [LARGE SCALE GENOMIC DNA]</scope>
    <source>
        <strain evidence="1 2">BY0502</strain>
    </source>
</reference>
<protein>
    <recommendedName>
        <fullName evidence="3">Endonuclease</fullName>
    </recommendedName>
</protein>
<dbReference type="AlphaFoldDB" id="A0A179BP80"/>
<gene>
    <name evidence="1" type="ORF">A4H96_00145</name>
</gene>
<dbReference type="OrthoDB" id="6399918at2"/>
<organism evidence="1 2">
    <name type="scientific">Acidithiobacillus ferrooxidans</name>
    <name type="common">Thiobacillus ferrooxidans</name>
    <dbReference type="NCBI Taxonomy" id="920"/>
    <lineage>
        <taxon>Bacteria</taxon>
        <taxon>Pseudomonadati</taxon>
        <taxon>Pseudomonadota</taxon>
        <taxon>Acidithiobacillia</taxon>
        <taxon>Acidithiobacillales</taxon>
        <taxon>Acidithiobacillaceae</taxon>
        <taxon>Acidithiobacillus</taxon>
    </lineage>
</organism>
<keyword evidence="2" id="KW-1185">Reference proteome</keyword>
<evidence type="ECO:0008006" key="3">
    <source>
        <dbReference type="Google" id="ProtNLM"/>
    </source>
</evidence>
<dbReference type="RefSeq" id="WP_081257954.1">
    <property type="nucleotide sequence ID" value="NZ_LVXZ01000003.1"/>
</dbReference>
<evidence type="ECO:0000313" key="1">
    <source>
        <dbReference type="EMBL" id="OAP93556.1"/>
    </source>
</evidence>
<proteinExistence type="predicted"/>
<dbReference type="EMBL" id="LVXZ01000003">
    <property type="protein sequence ID" value="OAP93556.1"/>
    <property type="molecule type" value="Genomic_DNA"/>
</dbReference>
<accession>A0A179BP80</accession>
<evidence type="ECO:0000313" key="2">
    <source>
        <dbReference type="Proteomes" id="UP000078302"/>
    </source>
</evidence>
<dbReference type="Proteomes" id="UP000078302">
    <property type="component" value="Unassembled WGS sequence"/>
</dbReference>
<name>A0A179BP80_ACIFR</name>